<name>A0AAW5I9L4_9BACT</name>
<sequence>MLEAAEIWGFRFPKSWRKDELAQALDYHLKHSTQYVWDNLGQEAIDMIGEIQEAGKGNYITVPHDKSKYNRLQKSLLVIGKEEDATGECRLYMLDEVFDIFKKLTDSHLKMLTDATKIFADNKLKEINAAGKASDEAQPIVFRPALTKNPPQIPEEGRMIAYQLIRPRVMELTLRLSAERYMVCYLLMQEGYIHVACNWGNILDFVWNGVEHPIPGDEYFEVKRPFRKKYPTIARSFGQRVDDDGNCLSEPYITTLGFDHQPKTWYISYKIYGLEFTDLAIFGPMVDDEYATAIGNLRDLCIKFFQEIMCSDAKKPKALMQEYFGIDSLPIDEDFEGLGLCVDPRDMTEDEQKFPVPHGMNLHDIKESIVRLMEKRK</sequence>
<gene>
    <name evidence="1" type="ORF">NND11_14685</name>
</gene>
<organism evidence="1 2">
    <name type="scientific">Segatella copri</name>
    <dbReference type="NCBI Taxonomy" id="165179"/>
    <lineage>
        <taxon>Bacteria</taxon>
        <taxon>Pseudomonadati</taxon>
        <taxon>Bacteroidota</taxon>
        <taxon>Bacteroidia</taxon>
        <taxon>Bacteroidales</taxon>
        <taxon>Prevotellaceae</taxon>
        <taxon>Segatella</taxon>
    </lineage>
</organism>
<dbReference type="Proteomes" id="UP001206014">
    <property type="component" value="Unassembled WGS sequence"/>
</dbReference>
<reference evidence="1" key="1">
    <citation type="submission" date="2022-07" db="EMBL/GenBank/DDBJ databases">
        <title>Prevotella copri.</title>
        <authorList>
            <person name="Yang C."/>
        </authorList>
    </citation>
    <scope>NUCLEOTIDE SEQUENCE</scope>
    <source>
        <strain evidence="1">HF88</strain>
    </source>
</reference>
<comment type="caution">
    <text evidence="1">The sequence shown here is derived from an EMBL/GenBank/DDBJ whole genome shotgun (WGS) entry which is preliminary data.</text>
</comment>
<dbReference type="AlphaFoldDB" id="A0AAW5I9L4"/>
<dbReference type="EMBL" id="JANDXR010000026">
    <property type="protein sequence ID" value="MCP9502770.1"/>
    <property type="molecule type" value="Genomic_DNA"/>
</dbReference>
<accession>A0AAW5I9L4</accession>
<dbReference type="RefSeq" id="WP_234564842.1">
    <property type="nucleotide sequence ID" value="NZ_JAJTTD010000030.1"/>
</dbReference>
<evidence type="ECO:0000313" key="2">
    <source>
        <dbReference type="Proteomes" id="UP001206014"/>
    </source>
</evidence>
<protein>
    <submittedName>
        <fullName evidence="1">Uncharacterized protein</fullName>
    </submittedName>
</protein>
<proteinExistence type="predicted"/>
<evidence type="ECO:0000313" key="1">
    <source>
        <dbReference type="EMBL" id="MCP9502770.1"/>
    </source>
</evidence>